<accession>A0A0S1SUZ7</accession>
<keyword evidence="3 5" id="KW-0067">ATP-binding</keyword>
<accession>A0A0S1SLL2</accession>
<protein>
    <submittedName>
        <fullName evidence="5">Putative ABC transport system ATP-binding protein</fullName>
    </submittedName>
</protein>
<dbReference type="InterPro" id="IPR017911">
    <property type="entry name" value="MacB-like_ATP-bd"/>
</dbReference>
<dbReference type="GO" id="GO:0098796">
    <property type="term" value="C:membrane protein complex"/>
    <property type="evidence" value="ECO:0007669"/>
    <property type="project" value="UniProtKB-ARBA"/>
</dbReference>
<gene>
    <name evidence="5" type="ORF">PeribacterD1_1103</name>
</gene>
<dbReference type="Pfam" id="PF00005">
    <property type="entry name" value="ABC_tran"/>
    <property type="match status" value="1"/>
</dbReference>
<dbReference type="GO" id="GO:0005886">
    <property type="term" value="C:plasma membrane"/>
    <property type="evidence" value="ECO:0007669"/>
    <property type="project" value="TreeGrafter"/>
</dbReference>
<dbReference type="PANTHER" id="PTHR24220">
    <property type="entry name" value="IMPORT ATP-BINDING PROTEIN"/>
    <property type="match status" value="1"/>
</dbReference>
<reference evidence="6" key="1">
    <citation type="submission" date="2015-10" db="EMBL/GenBank/DDBJ databases">
        <title>Analysis of five complete genome sequences for members of the class Peribacteria in the recently recognized Peregrinibacteria bacterial phylum.</title>
        <authorList>
            <person name="Anantharaman K."/>
            <person name="Brown C.T."/>
            <person name="Burstein D."/>
            <person name="Castelle C.J."/>
            <person name="Probst A.J."/>
            <person name="Thomas B.C."/>
            <person name="Williams K.H."/>
            <person name="Banfield J.F."/>
        </authorList>
    </citation>
    <scope>NUCLEOTIDE SEQUENCE [LARGE SCALE GENOMIC DNA]</scope>
</reference>
<dbReference type="InterPro" id="IPR027417">
    <property type="entry name" value="P-loop_NTPase"/>
</dbReference>
<dbReference type="GO" id="GO:0016887">
    <property type="term" value="F:ATP hydrolysis activity"/>
    <property type="evidence" value="ECO:0007669"/>
    <property type="project" value="InterPro"/>
</dbReference>
<proteinExistence type="predicted"/>
<dbReference type="GO" id="GO:0005524">
    <property type="term" value="F:ATP binding"/>
    <property type="evidence" value="ECO:0007669"/>
    <property type="project" value="UniProtKB-KW"/>
</dbReference>
<dbReference type="InterPro" id="IPR017871">
    <property type="entry name" value="ABC_transporter-like_CS"/>
</dbReference>
<evidence type="ECO:0000256" key="2">
    <source>
        <dbReference type="ARBA" id="ARBA00022741"/>
    </source>
</evidence>
<evidence type="ECO:0000313" key="5">
    <source>
        <dbReference type="EMBL" id="ALM13764.1"/>
    </source>
</evidence>
<dbReference type="InterPro" id="IPR015854">
    <property type="entry name" value="ABC_transpr_LolD-like"/>
</dbReference>
<dbReference type="GO" id="GO:0022857">
    <property type="term" value="F:transmembrane transporter activity"/>
    <property type="evidence" value="ECO:0007669"/>
    <property type="project" value="UniProtKB-ARBA"/>
</dbReference>
<keyword evidence="1" id="KW-0813">Transport</keyword>
<evidence type="ECO:0000256" key="3">
    <source>
        <dbReference type="ARBA" id="ARBA00022840"/>
    </source>
</evidence>
<dbReference type="PANTHER" id="PTHR24220:SF86">
    <property type="entry name" value="ABC TRANSPORTER ABCH.1"/>
    <property type="match status" value="1"/>
</dbReference>
<sequence>MIHLTHITKAYPLGREQITVLKGISLAIRSGEFVAIMGPSGSGKSTLMNIIGLLDTPTGGSYLLEKKEVATLTENEQADVRSKRIGFVFQAFNLLPRMDALRQVMQPLLYQGWPRAEAEQKARQALHTVGLSERIAHNPNELSGGQQQRVAIARALVTEPAIILADEPTGALDTHTGEEVMEILTTLNTQGKTIVMVTHEPSVAAFAQRTIHIQDGLIFKQ</sequence>
<evidence type="ECO:0000259" key="4">
    <source>
        <dbReference type="PROSITE" id="PS50893"/>
    </source>
</evidence>
<evidence type="ECO:0000313" key="6">
    <source>
        <dbReference type="Proteomes" id="UP000069135"/>
    </source>
</evidence>
<dbReference type="InterPro" id="IPR003593">
    <property type="entry name" value="AAA+_ATPase"/>
</dbReference>
<dbReference type="PROSITE" id="PS00211">
    <property type="entry name" value="ABC_TRANSPORTER_1"/>
    <property type="match status" value="1"/>
</dbReference>
<keyword evidence="2" id="KW-0547">Nucleotide-binding</keyword>
<accession>A0A0S1SY42</accession>
<dbReference type="Proteomes" id="UP000069135">
    <property type="component" value="Chromosome"/>
</dbReference>
<accession>A0A0S1SQQ5</accession>
<dbReference type="SUPFAM" id="SSF52540">
    <property type="entry name" value="P-loop containing nucleoside triphosphate hydrolases"/>
    <property type="match status" value="1"/>
</dbReference>
<name>A0A0S1SLL2_9BACT</name>
<dbReference type="STRING" id="1735162.PeribacterB2_1105"/>
<accession>A0A0S1SD20</accession>
<feature type="domain" description="ABC transporter" evidence="4">
    <location>
        <begin position="2"/>
        <end position="221"/>
    </location>
</feature>
<dbReference type="FunFam" id="3.40.50.300:FF:000032">
    <property type="entry name" value="Export ABC transporter ATP-binding protein"/>
    <property type="match status" value="1"/>
</dbReference>
<dbReference type="CDD" id="cd03255">
    <property type="entry name" value="ABC_MJ0796_LolCDE_FtsE"/>
    <property type="match status" value="1"/>
</dbReference>
<reference evidence="5 6" key="2">
    <citation type="journal article" date="2016" name="PeerJ">
        <title>Analysis of five complete genome sequences for members of the class Peribacteria in the recently recognized Peregrinibacteria bacterial phylum.</title>
        <authorList>
            <person name="Anantharaman K."/>
            <person name="Brown C.T."/>
            <person name="Burstein D."/>
            <person name="Castelle C.J."/>
            <person name="Probst A.J."/>
            <person name="Thomas B.C."/>
            <person name="Williams K.H."/>
            <person name="Banfield J.F."/>
        </authorList>
    </citation>
    <scope>NUCLEOTIDE SEQUENCE [LARGE SCALE GENOMIC DNA]</scope>
    <source>
        <strain evidence="5">RIFOXYD1_FULL_PER-ii_59_16</strain>
    </source>
</reference>
<dbReference type="AlphaFoldDB" id="A0A0S1SLL2"/>
<dbReference type="InterPro" id="IPR003439">
    <property type="entry name" value="ABC_transporter-like_ATP-bd"/>
</dbReference>
<dbReference type="SMART" id="SM00382">
    <property type="entry name" value="AAA"/>
    <property type="match status" value="1"/>
</dbReference>
<dbReference type="EMBL" id="CP013065">
    <property type="protein sequence ID" value="ALM13764.1"/>
    <property type="molecule type" value="Genomic_DNA"/>
</dbReference>
<dbReference type="Gene3D" id="3.40.50.300">
    <property type="entry name" value="P-loop containing nucleotide triphosphate hydrolases"/>
    <property type="match status" value="1"/>
</dbReference>
<dbReference type="KEGG" id="prf:PeribacterA2_1103"/>
<evidence type="ECO:0000256" key="1">
    <source>
        <dbReference type="ARBA" id="ARBA00022448"/>
    </source>
</evidence>
<organism evidence="5 6">
    <name type="scientific">Candidatus Peribacter riflensis</name>
    <dbReference type="NCBI Taxonomy" id="1735162"/>
    <lineage>
        <taxon>Bacteria</taxon>
        <taxon>Candidatus Peregrinibacteriota</taxon>
        <taxon>Candidatus Peribacteria</taxon>
        <taxon>Candidatus Peribacterales</taxon>
        <taxon>Candidatus Peribacteraceae</taxon>
        <taxon>Candidatus Peribacter</taxon>
    </lineage>
</organism>
<dbReference type="PROSITE" id="PS50893">
    <property type="entry name" value="ABC_TRANSPORTER_2"/>
    <property type="match status" value="1"/>
</dbReference>